<keyword evidence="2" id="KW-1185">Reference proteome</keyword>
<dbReference type="Proteomes" id="UP000269157">
    <property type="component" value="Unassembled WGS sequence"/>
</dbReference>
<evidence type="ECO:0000313" key="2">
    <source>
        <dbReference type="Proteomes" id="UP000269157"/>
    </source>
</evidence>
<gene>
    <name evidence="1" type="ORF">BCF46_1884</name>
</gene>
<proteinExistence type="predicted"/>
<protein>
    <recommendedName>
        <fullName evidence="3">CHAD domain-containing protein</fullName>
    </recommendedName>
</protein>
<accession>A0A497WNZ7</accession>
<evidence type="ECO:0000313" key="1">
    <source>
        <dbReference type="EMBL" id="RLJ51669.1"/>
    </source>
</evidence>
<evidence type="ECO:0008006" key="3">
    <source>
        <dbReference type="Google" id="ProtNLM"/>
    </source>
</evidence>
<comment type="caution">
    <text evidence="1">The sequence shown here is derived from an EMBL/GenBank/DDBJ whole genome shotgun (WGS) entry which is preliminary data.</text>
</comment>
<dbReference type="RefSeq" id="WP_121023547.1">
    <property type="nucleotide sequence ID" value="NZ_RCCE01000003.1"/>
</dbReference>
<dbReference type="AlphaFoldDB" id="A0A497WNZ7"/>
<dbReference type="OrthoDB" id="7868419at2"/>
<dbReference type="EMBL" id="RCCE01000003">
    <property type="protein sequence ID" value="RLJ51669.1"/>
    <property type="molecule type" value="Genomic_DNA"/>
</dbReference>
<name>A0A497WNZ7_9RHOB</name>
<reference evidence="1 2" key="1">
    <citation type="submission" date="2018-10" db="EMBL/GenBank/DDBJ databases">
        <title>Genomic Encyclopedia of Archaeal and Bacterial Type Strains, Phase II (KMG-II): from individual species to whole genera.</title>
        <authorList>
            <person name="Goeker M."/>
        </authorList>
    </citation>
    <scope>NUCLEOTIDE SEQUENCE [LARGE SCALE GENOMIC DNA]</scope>
    <source>
        <strain evidence="1 2">DSM 29466</strain>
    </source>
</reference>
<sequence length="109" mass="12330">MTDRTTDPLALRHGPLIAQIWDQIAEARNAARQNPTQNRAAFWLRRIRHLRRQVLTAHKLELTRHDASTPAIDGWFHPVTSTLDRAEAHFAAHLAANTLAQNEKTAAAR</sequence>
<organism evidence="1 2">
    <name type="scientific">Litoreibacter meonggei</name>
    <dbReference type="NCBI Taxonomy" id="1049199"/>
    <lineage>
        <taxon>Bacteria</taxon>
        <taxon>Pseudomonadati</taxon>
        <taxon>Pseudomonadota</taxon>
        <taxon>Alphaproteobacteria</taxon>
        <taxon>Rhodobacterales</taxon>
        <taxon>Roseobacteraceae</taxon>
        <taxon>Litoreibacter</taxon>
    </lineage>
</organism>